<evidence type="ECO:0000256" key="4">
    <source>
        <dbReference type="ARBA" id="ARBA00012454"/>
    </source>
</evidence>
<comment type="similarity">
    <text evidence="2 15">Belongs to the Cob(I)alamin adenosyltransferase family.</text>
</comment>
<name>A0A4R3L7J5_9BACL</name>
<feature type="domain" description="Cobalamin adenosyltransferase-like" evidence="16">
    <location>
        <begin position="3"/>
        <end position="165"/>
    </location>
</feature>
<dbReference type="EMBL" id="SMAG01000002">
    <property type="protein sequence ID" value="TCS95921.1"/>
    <property type="molecule type" value="Genomic_DNA"/>
</dbReference>
<comment type="catalytic activity">
    <reaction evidence="13 15">
        <text>2 cob(II)yrinate a,c diamide + reduced [electron-transfer flavoprotein] + 2 ATP = 2 adenosylcob(III)yrinate a,c-diamide + 2 triphosphate + oxidized [electron-transfer flavoprotein] + 3 H(+)</text>
        <dbReference type="Rhea" id="RHEA:11528"/>
        <dbReference type="Rhea" id="RHEA-COMP:10685"/>
        <dbReference type="Rhea" id="RHEA-COMP:10686"/>
        <dbReference type="ChEBI" id="CHEBI:15378"/>
        <dbReference type="ChEBI" id="CHEBI:18036"/>
        <dbReference type="ChEBI" id="CHEBI:30616"/>
        <dbReference type="ChEBI" id="CHEBI:57692"/>
        <dbReference type="ChEBI" id="CHEBI:58307"/>
        <dbReference type="ChEBI" id="CHEBI:58503"/>
        <dbReference type="ChEBI" id="CHEBI:58537"/>
        <dbReference type="EC" id="2.5.1.17"/>
    </reaction>
</comment>
<evidence type="ECO:0000259" key="16">
    <source>
        <dbReference type="Pfam" id="PF01923"/>
    </source>
</evidence>
<dbReference type="Pfam" id="PF01923">
    <property type="entry name" value="Cob_adeno_trans"/>
    <property type="match status" value="1"/>
</dbReference>
<sequence length="186" mass="21071">MKIYTRTGDEGKTGVIGGRVHKDDIRVEAYGTVDELNAWVGEALLRMDPTSHSDLMQDLTEIQHQLFDAGGDLAQAGKQRHYKVTAEMVTQLENLIDQYDQECPPLERFILPGGSPSSVALHLCRVVARRAERCVVTLSREQETNDEVRRYLNRLSDYFFTVARTVNARAQVPDVEYKRGGQVFKD</sequence>
<dbReference type="PANTHER" id="PTHR12213:SF0">
    <property type="entry name" value="CORRINOID ADENOSYLTRANSFERASE MMAB"/>
    <property type="match status" value="1"/>
</dbReference>
<keyword evidence="8 15" id="KW-0547">Nucleotide-binding</keyword>
<dbReference type="EC" id="2.5.1.17" evidence="4 15"/>
<keyword evidence="9 15" id="KW-0067">ATP-binding</keyword>
<evidence type="ECO:0000256" key="12">
    <source>
        <dbReference type="ARBA" id="ARBA00033354"/>
    </source>
</evidence>
<organism evidence="17 18">
    <name type="scientific">Hazenella coriacea</name>
    <dbReference type="NCBI Taxonomy" id="1179467"/>
    <lineage>
        <taxon>Bacteria</taxon>
        <taxon>Bacillati</taxon>
        <taxon>Bacillota</taxon>
        <taxon>Bacilli</taxon>
        <taxon>Bacillales</taxon>
        <taxon>Thermoactinomycetaceae</taxon>
        <taxon>Hazenella</taxon>
    </lineage>
</organism>
<evidence type="ECO:0000256" key="2">
    <source>
        <dbReference type="ARBA" id="ARBA00007487"/>
    </source>
</evidence>
<evidence type="ECO:0000256" key="14">
    <source>
        <dbReference type="ARBA" id="ARBA00048692"/>
    </source>
</evidence>
<evidence type="ECO:0000256" key="3">
    <source>
        <dbReference type="ARBA" id="ARBA00011233"/>
    </source>
</evidence>
<comment type="subunit">
    <text evidence="3">Homotrimer.</text>
</comment>
<evidence type="ECO:0000256" key="11">
    <source>
        <dbReference type="ARBA" id="ARBA00033334"/>
    </source>
</evidence>
<proteinExistence type="inferred from homology"/>
<evidence type="ECO:0000256" key="9">
    <source>
        <dbReference type="ARBA" id="ARBA00022840"/>
    </source>
</evidence>
<keyword evidence="6 15" id="KW-0169">Cobalamin biosynthesis</keyword>
<evidence type="ECO:0000256" key="5">
    <source>
        <dbReference type="ARBA" id="ARBA00020963"/>
    </source>
</evidence>
<evidence type="ECO:0000256" key="1">
    <source>
        <dbReference type="ARBA" id="ARBA00005121"/>
    </source>
</evidence>
<dbReference type="OrthoDB" id="9778896at2"/>
<gene>
    <name evidence="17" type="ORF">EDD58_102505</name>
</gene>
<evidence type="ECO:0000313" key="18">
    <source>
        <dbReference type="Proteomes" id="UP000294937"/>
    </source>
</evidence>
<comment type="caution">
    <text evidence="17">The sequence shown here is derived from an EMBL/GenBank/DDBJ whole genome shotgun (WGS) entry which is preliminary data.</text>
</comment>
<dbReference type="GO" id="GO:0008817">
    <property type="term" value="F:corrinoid adenosyltransferase activity"/>
    <property type="evidence" value="ECO:0007669"/>
    <property type="project" value="UniProtKB-UniRule"/>
</dbReference>
<keyword evidence="7 15" id="KW-0808">Transferase</keyword>
<protein>
    <recommendedName>
        <fullName evidence="5 15">Corrinoid adenosyltransferase</fullName>
        <ecNumber evidence="4 15">2.5.1.17</ecNumber>
    </recommendedName>
    <alternativeName>
        <fullName evidence="10 15">Cob(II)alamin adenosyltransferase</fullName>
    </alternativeName>
    <alternativeName>
        <fullName evidence="12 15">Cob(II)yrinic acid a,c-diamide adenosyltransferase</fullName>
    </alternativeName>
    <alternativeName>
        <fullName evidence="11 15">Cobinamide/cobalamin adenosyltransferase</fullName>
    </alternativeName>
</protein>
<dbReference type="GO" id="GO:0009236">
    <property type="term" value="P:cobalamin biosynthetic process"/>
    <property type="evidence" value="ECO:0007669"/>
    <property type="project" value="UniProtKB-UniRule"/>
</dbReference>
<evidence type="ECO:0000256" key="10">
    <source>
        <dbReference type="ARBA" id="ARBA00031529"/>
    </source>
</evidence>
<dbReference type="NCBIfam" id="TIGR00636">
    <property type="entry name" value="PduO_Nterm"/>
    <property type="match status" value="1"/>
</dbReference>
<evidence type="ECO:0000313" key="17">
    <source>
        <dbReference type="EMBL" id="TCS95921.1"/>
    </source>
</evidence>
<evidence type="ECO:0000256" key="8">
    <source>
        <dbReference type="ARBA" id="ARBA00022741"/>
    </source>
</evidence>
<reference evidence="17 18" key="1">
    <citation type="submission" date="2019-03" db="EMBL/GenBank/DDBJ databases">
        <title>Genomic Encyclopedia of Type Strains, Phase IV (KMG-IV): sequencing the most valuable type-strain genomes for metagenomic binning, comparative biology and taxonomic classification.</title>
        <authorList>
            <person name="Goeker M."/>
        </authorList>
    </citation>
    <scope>NUCLEOTIDE SEQUENCE [LARGE SCALE GENOMIC DNA]</scope>
    <source>
        <strain evidence="17 18">DSM 45707</strain>
    </source>
</reference>
<evidence type="ECO:0000256" key="15">
    <source>
        <dbReference type="RuleBase" id="RU366026"/>
    </source>
</evidence>
<comment type="catalytic activity">
    <reaction evidence="14 15">
        <text>2 cob(II)alamin + reduced [electron-transfer flavoprotein] + 2 ATP = 2 adenosylcob(III)alamin + 2 triphosphate + oxidized [electron-transfer flavoprotein] + 3 H(+)</text>
        <dbReference type="Rhea" id="RHEA:28671"/>
        <dbReference type="Rhea" id="RHEA-COMP:10685"/>
        <dbReference type="Rhea" id="RHEA-COMP:10686"/>
        <dbReference type="ChEBI" id="CHEBI:15378"/>
        <dbReference type="ChEBI" id="CHEBI:16304"/>
        <dbReference type="ChEBI" id="CHEBI:18036"/>
        <dbReference type="ChEBI" id="CHEBI:18408"/>
        <dbReference type="ChEBI" id="CHEBI:30616"/>
        <dbReference type="ChEBI" id="CHEBI:57692"/>
        <dbReference type="ChEBI" id="CHEBI:58307"/>
        <dbReference type="EC" id="2.5.1.17"/>
    </reaction>
</comment>
<dbReference type="RefSeq" id="WP_131923883.1">
    <property type="nucleotide sequence ID" value="NZ_SMAG01000002.1"/>
</dbReference>
<evidence type="ECO:0000256" key="6">
    <source>
        <dbReference type="ARBA" id="ARBA00022573"/>
    </source>
</evidence>
<accession>A0A4R3L7J5</accession>
<dbReference type="Proteomes" id="UP000294937">
    <property type="component" value="Unassembled WGS sequence"/>
</dbReference>
<evidence type="ECO:0000256" key="13">
    <source>
        <dbReference type="ARBA" id="ARBA00048555"/>
    </source>
</evidence>
<dbReference type="GO" id="GO:0005524">
    <property type="term" value="F:ATP binding"/>
    <property type="evidence" value="ECO:0007669"/>
    <property type="project" value="UniProtKB-UniRule"/>
</dbReference>
<dbReference type="PANTHER" id="PTHR12213">
    <property type="entry name" value="CORRINOID ADENOSYLTRANSFERASE"/>
    <property type="match status" value="1"/>
</dbReference>
<dbReference type="FunFam" id="1.20.1200.10:FF:000001">
    <property type="entry name" value="Cob(I)yrinic acid a,c-diamide adenosyltransferase"/>
    <property type="match status" value="1"/>
</dbReference>
<dbReference type="InterPro" id="IPR016030">
    <property type="entry name" value="CblAdoTrfase-like"/>
</dbReference>
<dbReference type="SUPFAM" id="SSF89028">
    <property type="entry name" value="Cobalamin adenosyltransferase-like"/>
    <property type="match status" value="1"/>
</dbReference>
<keyword evidence="18" id="KW-1185">Reference proteome</keyword>
<dbReference type="InterPro" id="IPR036451">
    <property type="entry name" value="CblAdoTrfase-like_sf"/>
</dbReference>
<evidence type="ECO:0000256" key="7">
    <source>
        <dbReference type="ARBA" id="ARBA00022679"/>
    </source>
</evidence>
<dbReference type="UniPathway" id="UPA00148">
    <property type="reaction ID" value="UER00233"/>
</dbReference>
<dbReference type="AlphaFoldDB" id="A0A4R3L7J5"/>
<comment type="pathway">
    <text evidence="1 15">Cofactor biosynthesis; adenosylcobalamin biosynthesis; adenosylcobalamin from cob(II)yrinate a,c-diamide: step 2/7.</text>
</comment>
<dbReference type="Gene3D" id="1.20.1200.10">
    <property type="entry name" value="Cobalamin adenosyltransferase-like"/>
    <property type="match status" value="1"/>
</dbReference>
<dbReference type="InterPro" id="IPR029499">
    <property type="entry name" value="PduO-typ"/>
</dbReference>